<keyword evidence="2" id="KW-1185">Reference proteome</keyword>
<comment type="caution">
    <text evidence="1">The sequence shown here is derived from an EMBL/GenBank/DDBJ whole genome shotgun (WGS) entry which is preliminary data.</text>
</comment>
<proteinExistence type="predicted"/>
<reference evidence="1 2" key="1">
    <citation type="journal article" date="2019" name="New Phytol.">
        <title>Comparative genomics reveals unique wood-decay strategies and fruiting body development in the Schizophyllaceae.</title>
        <authorList>
            <person name="Almasi E."/>
            <person name="Sahu N."/>
            <person name="Krizsan K."/>
            <person name="Balint B."/>
            <person name="Kovacs G.M."/>
            <person name="Kiss B."/>
            <person name="Cseklye J."/>
            <person name="Drula E."/>
            <person name="Henrissat B."/>
            <person name="Nagy I."/>
            <person name="Chovatia M."/>
            <person name="Adam C."/>
            <person name="LaButti K."/>
            <person name="Lipzen A."/>
            <person name="Riley R."/>
            <person name="Grigoriev I.V."/>
            <person name="Nagy L.G."/>
        </authorList>
    </citation>
    <scope>NUCLEOTIDE SEQUENCE [LARGE SCALE GENOMIC DNA]</scope>
    <source>
        <strain evidence="1 2">NL-1724</strain>
    </source>
</reference>
<accession>A0A550BT95</accession>
<evidence type="ECO:0000313" key="1">
    <source>
        <dbReference type="EMBL" id="TRM55746.1"/>
    </source>
</evidence>
<protein>
    <submittedName>
        <fullName evidence="1">Uncharacterized protein</fullName>
    </submittedName>
</protein>
<dbReference type="EMBL" id="VDMD01000099">
    <property type="protein sequence ID" value="TRM55746.1"/>
    <property type="molecule type" value="Genomic_DNA"/>
</dbReference>
<dbReference type="SUPFAM" id="SSF144232">
    <property type="entry name" value="HIT/MYND zinc finger-like"/>
    <property type="match status" value="1"/>
</dbReference>
<dbReference type="Proteomes" id="UP000320762">
    <property type="component" value="Unassembled WGS sequence"/>
</dbReference>
<organism evidence="1 2">
    <name type="scientific">Schizophyllum amplum</name>
    <dbReference type="NCBI Taxonomy" id="97359"/>
    <lineage>
        <taxon>Eukaryota</taxon>
        <taxon>Fungi</taxon>
        <taxon>Dikarya</taxon>
        <taxon>Basidiomycota</taxon>
        <taxon>Agaricomycotina</taxon>
        <taxon>Agaricomycetes</taxon>
        <taxon>Agaricomycetidae</taxon>
        <taxon>Agaricales</taxon>
        <taxon>Schizophyllaceae</taxon>
        <taxon>Schizophyllum</taxon>
    </lineage>
</organism>
<sequence>MCLTTCYCSKYCQRKDLKSHAPSCRSVQATTQDGNHLSHLRADLPPTNTVDYHMLVNFTTSPTSHALAPQTKRRSEKEPFLLVTAHICGWGQAYEYPSTLKACIAPVRYILDGYVPIVDGWAKPGGQWTSDVVGLW</sequence>
<dbReference type="AlphaFoldDB" id="A0A550BT95"/>
<name>A0A550BT95_9AGAR</name>
<evidence type="ECO:0000313" key="2">
    <source>
        <dbReference type="Proteomes" id="UP000320762"/>
    </source>
</evidence>
<gene>
    <name evidence="1" type="ORF">BD626DRAFT_523007</name>
</gene>